<organism evidence="8">
    <name type="scientific">Melanoplus sanguinipes</name>
    <name type="common">Migratory grasshopper</name>
    <dbReference type="NCBI Taxonomy" id="65742"/>
    <lineage>
        <taxon>Eukaryota</taxon>
        <taxon>Metazoa</taxon>
        <taxon>Ecdysozoa</taxon>
        <taxon>Arthropoda</taxon>
        <taxon>Hexapoda</taxon>
        <taxon>Insecta</taxon>
        <taxon>Pterygota</taxon>
        <taxon>Neoptera</taxon>
        <taxon>Polyneoptera</taxon>
        <taxon>Orthoptera</taxon>
        <taxon>Caelifera</taxon>
        <taxon>Acrididea</taxon>
        <taxon>Acridomorpha</taxon>
        <taxon>Acridoidea</taxon>
        <taxon>Acrididae</taxon>
        <taxon>Melanoplinae</taxon>
        <taxon>Melanoplini</taxon>
        <taxon>Melanoplus</taxon>
    </lineage>
</organism>
<dbReference type="CDD" id="cd14752">
    <property type="entry name" value="GH31_N"/>
    <property type="match status" value="1"/>
</dbReference>
<feature type="region of interest" description="Disordered" evidence="5">
    <location>
        <begin position="173"/>
        <end position="209"/>
    </location>
</feature>
<evidence type="ECO:0000256" key="3">
    <source>
        <dbReference type="ARBA" id="ARBA00023180"/>
    </source>
</evidence>
<name>A0A0U4B4Y8_MELSA</name>
<evidence type="ECO:0000256" key="1">
    <source>
        <dbReference type="ARBA" id="ARBA00022729"/>
    </source>
</evidence>
<evidence type="ECO:0000256" key="5">
    <source>
        <dbReference type="SAM" id="MobiDB-lite"/>
    </source>
</evidence>
<accession>A0A0U4B4Y8</accession>
<evidence type="ECO:0000256" key="4">
    <source>
        <dbReference type="ARBA" id="ARBA00023295"/>
    </source>
</evidence>
<dbReference type="InterPro" id="IPR011013">
    <property type="entry name" value="Gal_mutarotase_sf_dom"/>
</dbReference>
<dbReference type="EMBL" id="KU218665">
    <property type="protein sequence ID" value="ALX00045.1"/>
    <property type="molecule type" value="mRNA"/>
</dbReference>
<evidence type="ECO:0000313" key="8">
    <source>
        <dbReference type="EMBL" id="ALX00045.1"/>
    </source>
</evidence>
<feature type="signal peptide" evidence="6">
    <location>
        <begin position="1"/>
        <end position="21"/>
    </location>
</feature>
<evidence type="ECO:0000256" key="2">
    <source>
        <dbReference type="ARBA" id="ARBA00022801"/>
    </source>
</evidence>
<dbReference type="GO" id="GO:0030246">
    <property type="term" value="F:carbohydrate binding"/>
    <property type="evidence" value="ECO:0007669"/>
    <property type="project" value="InterPro"/>
</dbReference>
<evidence type="ECO:0000259" key="7">
    <source>
        <dbReference type="Pfam" id="PF13802"/>
    </source>
</evidence>
<dbReference type="AlphaFoldDB" id="A0A0U4B4Y8"/>
<sequence length="336" mass="37736">MWRRVLHLHFVFLVLLSSSLGVDRGNFKSCQQSSFCKRCRAVEPDKSVYILHLNTLRVEDSVVSAKIQNTQNLVEFKFELYALSGATFRMKINELSPLKPRYEVEHVLAGEPQLERLEVKERTAEYVSVSSGSTKAKIYGAPFRVDFYNGDTLAITANAKGLMKFEHIRVKPESKDDGNEQPDNQALDDTASDPGAWEENFKSHHDSKPNGPTAVALDFTFAGAHYAYGIPLHADSFALKSTKNGDPYRLFNLDVFEYELHNPMALYGSIPMLVAHGPSMTSGVFWLNAAETWVDIDGTHDQNVMSSIVNFVLGLCVHLKLVHISCQRVALLMYFL</sequence>
<reference evidence="8" key="1">
    <citation type="journal article" date="2015" name="BMC Genomics">
        <title>Combining RNA-seq and proteomic profiling to identify seminal fluid proteins in the migratory grasshopper Melanoplus sanguinipes (F).</title>
        <authorList>
            <person name="Bonilla M.L."/>
            <person name="Todd C."/>
            <person name="Erlandson M."/>
            <person name="Andres J."/>
        </authorList>
    </citation>
    <scope>NUCLEOTIDE SEQUENCE</scope>
</reference>
<dbReference type="Pfam" id="PF13802">
    <property type="entry name" value="Gal_mutarotas_2"/>
    <property type="match status" value="1"/>
</dbReference>
<protein>
    <submittedName>
        <fullName evidence="8">Neutral alpha-glucosidase ab-like protein</fullName>
    </submittedName>
</protein>
<feature type="compositionally biased region" description="Basic and acidic residues" evidence="5">
    <location>
        <begin position="199"/>
        <end position="208"/>
    </location>
</feature>
<proteinExistence type="evidence at transcript level"/>
<dbReference type="GO" id="GO:0006491">
    <property type="term" value="P:N-glycan processing"/>
    <property type="evidence" value="ECO:0007669"/>
    <property type="project" value="TreeGrafter"/>
</dbReference>
<dbReference type="PANTHER" id="PTHR22762">
    <property type="entry name" value="ALPHA-GLUCOSIDASE"/>
    <property type="match status" value="1"/>
</dbReference>
<dbReference type="PANTHER" id="PTHR22762:SF54">
    <property type="entry name" value="BCDNA.GH04962"/>
    <property type="match status" value="1"/>
</dbReference>
<dbReference type="GO" id="GO:0005975">
    <property type="term" value="P:carbohydrate metabolic process"/>
    <property type="evidence" value="ECO:0007669"/>
    <property type="project" value="InterPro"/>
</dbReference>
<keyword evidence="1 6" id="KW-0732">Signal</keyword>
<dbReference type="SUPFAM" id="SSF74650">
    <property type="entry name" value="Galactose mutarotase-like"/>
    <property type="match status" value="1"/>
</dbReference>
<dbReference type="Gene3D" id="2.60.40.1760">
    <property type="entry name" value="glycosyl hydrolase (family 31)"/>
    <property type="match status" value="1"/>
</dbReference>
<feature type="chain" id="PRO_5006846960" evidence="6">
    <location>
        <begin position="22"/>
        <end position="336"/>
    </location>
</feature>
<keyword evidence="3" id="KW-0325">Glycoprotein</keyword>
<dbReference type="GO" id="GO:0090599">
    <property type="term" value="F:alpha-glucosidase activity"/>
    <property type="evidence" value="ECO:0007669"/>
    <property type="project" value="TreeGrafter"/>
</dbReference>
<keyword evidence="2" id="KW-0378">Hydrolase</keyword>
<dbReference type="InterPro" id="IPR025887">
    <property type="entry name" value="Glyco_hydro_31_N_dom"/>
</dbReference>
<reference evidence="8" key="2">
    <citation type="submission" date="2015-12" db="EMBL/GenBank/DDBJ databases">
        <authorList>
            <person name="Shamseldin A."/>
            <person name="Moawad H."/>
            <person name="Abd El-Rahim W.M."/>
            <person name="Sadowsky M.J."/>
        </authorList>
    </citation>
    <scope>NUCLEOTIDE SEQUENCE</scope>
</reference>
<feature type="domain" description="Glycoside hydrolase family 31 N-terminal" evidence="7">
    <location>
        <begin position="78"/>
        <end position="295"/>
    </location>
</feature>
<keyword evidence="4" id="KW-0326">Glycosidase</keyword>
<evidence type="ECO:0000256" key="6">
    <source>
        <dbReference type="SAM" id="SignalP"/>
    </source>
</evidence>